<dbReference type="Gene3D" id="3.40.50.1580">
    <property type="entry name" value="Nucleoside phosphorylase domain"/>
    <property type="match status" value="1"/>
</dbReference>
<feature type="domain" description="Nucleoside phosphorylase" evidence="1">
    <location>
        <begin position="141"/>
        <end position="204"/>
    </location>
</feature>
<accession>A8IN42</accession>
<dbReference type="GO" id="GO:0003824">
    <property type="term" value="F:catalytic activity"/>
    <property type="evidence" value="ECO:0007669"/>
    <property type="project" value="InterPro"/>
</dbReference>
<dbReference type="HOGENOM" id="CLU_107471_0_0_5"/>
<dbReference type="InterPro" id="IPR000845">
    <property type="entry name" value="Nucleoside_phosphorylase_d"/>
</dbReference>
<reference evidence="2 3" key="6">
    <citation type="journal article" date="2011" name="Appl. Environ. Microbiol.">
        <title>Involvement of the azorhizobial chromosome partition gene (parA) in the onset of bacteroid differentiation during Sesbania rostrata stem nodule development.</title>
        <authorList>
            <person name="Liu CT."/>
            <person name="Lee KB."/>
            <person name="Wang YS."/>
            <person name="Peng MH."/>
            <person name="Lee KT."/>
            <person name="Suzuki S."/>
            <person name="Suzuki T."/>
            <person name="Oyaizu H."/>
        </authorList>
    </citation>
    <scope>NUCLEOTIDE SEQUENCE [LARGE SCALE GENOMIC DNA]</scope>
    <source>
        <strain evidence="3">ATCC 43989 / DSM 5975 / JCM 20966 / LMG 6465 / NBRC 14845 / NCIMB 13405 / ORS 571</strain>
    </source>
</reference>
<dbReference type="STRING" id="438753.AZC_3701"/>
<reference evidence="2 3" key="4">
    <citation type="journal article" date="2009" name="Appl. Environ. Microbiol.">
        <title>Comparative genome-wide transcriptional profiling of Azorhizobium caulinodans ORS571 grown under free-living and symbiotic conditions.</title>
        <authorList>
            <person name="Tsukada S."/>
            <person name="Aono T."/>
            <person name="Akiba N."/>
            <person name="Lee KB."/>
            <person name="Liu CT."/>
            <person name="Toyazaki H."/>
            <person name="Oyaizu H."/>
        </authorList>
    </citation>
    <scope>NUCLEOTIDE SEQUENCE [LARGE SCALE GENOMIC DNA]</scope>
    <source>
        <strain evidence="3">ATCC 43989 / DSM 5975 / JCM 20966 / LMG 6465 / NBRC 14845 / NCIMB 13405 / ORS 571</strain>
    </source>
</reference>
<dbReference type="InterPro" id="IPR010050">
    <property type="entry name" value="MTA_SAH_nuc_hyp"/>
</dbReference>
<dbReference type="AlphaFoldDB" id="A8IN42"/>
<dbReference type="Pfam" id="PF01048">
    <property type="entry name" value="PNP_UDP_1"/>
    <property type="match status" value="1"/>
</dbReference>
<evidence type="ECO:0000259" key="1">
    <source>
        <dbReference type="Pfam" id="PF01048"/>
    </source>
</evidence>
<dbReference type="EMBL" id="AP009384">
    <property type="protein sequence ID" value="BAF89699.1"/>
    <property type="molecule type" value="Genomic_DNA"/>
</dbReference>
<dbReference type="SUPFAM" id="SSF53167">
    <property type="entry name" value="Purine and uridine phosphorylases"/>
    <property type="match status" value="1"/>
</dbReference>
<reference evidence="2 3" key="5">
    <citation type="journal article" date="2010" name="Appl. Environ. Microbiol.">
        <title>phrR-like gene praR of Azorhizobium caulinodans ORS571 is essential for symbiosis with Sesbania rostrata and is involved in expression of reb genes.</title>
        <authorList>
            <person name="Akiba N."/>
            <person name="Aono T."/>
            <person name="Toyazaki H."/>
            <person name="Sato S."/>
            <person name="Oyaizu H."/>
        </authorList>
    </citation>
    <scope>NUCLEOTIDE SEQUENCE [LARGE SCALE GENOMIC DNA]</scope>
    <source>
        <strain evidence="3">ATCC 43989 / DSM 5975 / JCM 20966 / LMG 6465 / NBRC 14845 / NCIMB 13405 / ORS 571</strain>
    </source>
</reference>
<reference evidence="2 3" key="1">
    <citation type="journal article" date="2007" name="Appl. Environ. Microbiol.">
        <title>Rhizobial factors required for stem nodule maturation and maintenance in Sesbania rostrata-Azorhizobium caulinodans ORS571 symbiosis.</title>
        <authorList>
            <person name="Suzuki S."/>
            <person name="Aono T."/>
            <person name="Lee KB."/>
            <person name="Suzuki T."/>
            <person name="Liu CT."/>
            <person name="Miwa H."/>
            <person name="Wakao S."/>
            <person name="Iki T."/>
            <person name="Oyaizu H."/>
        </authorList>
    </citation>
    <scope>NUCLEOTIDE SEQUENCE [LARGE SCALE GENOMIC DNA]</scope>
    <source>
        <strain evidence="3">ATCC 43989 / DSM 5975 / JCM 20966 / LMG 6465 / NBRC 14845 / NCIMB 13405 / ORS 571</strain>
    </source>
</reference>
<organism evidence="2 3">
    <name type="scientific">Azorhizobium caulinodans (strain ATCC 43989 / DSM 5975 / JCM 20966 / LMG 6465 / NBRC 14845 / NCIMB 13405 / ORS 571)</name>
    <dbReference type="NCBI Taxonomy" id="438753"/>
    <lineage>
        <taxon>Bacteria</taxon>
        <taxon>Pseudomonadati</taxon>
        <taxon>Pseudomonadota</taxon>
        <taxon>Alphaproteobacteria</taxon>
        <taxon>Hyphomicrobiales</taxon>
        <taxon>Xanthobacteraceae</taxon>
        <taxon>Azorhizobium</taxon>
    </lineage>
</organism>
<evidence type="ECO:0000313" key="3">
    <source>
        <dbReference type="Proteomes" id="UP000000270"/>
    </source>
</evidence>
<dbReference type="Proteomes" id="UP000000270">
    <property type="component" value="Chromosome"/>
</dbReference>
<dbReference type="eggNOG" id="COG0775">
    <property type="taxonomic scope" value="Bacteria"/>
</dbReference>
<dbReference type="GO" id="GO:0009116">
    <property type="term" value="P:nucleoside metabolic process"/>
    <property type="evidence" value="ECO:0007669"/>
    <property type="project" value="InterPro"/>
</dbReference>
<evidence type="ECO:0000313" key="2">
    <source>
        <dbReference type="EMBL" id="BAF89699.1"/>
    </source>
</evidence>
<dbReference type="NCBIfam" id="TIGR01705">
    <property type="entry name" value="MTA_SAH-nuc-hyp"/>
    <property type="match status" value="1"/>
</dbReference>
<gene>
    <name evidence="2" type="ordered locus">AZC_3701</name>
</gene>
<reference evidence="2 3" key="3">
    <citation type="journal article" date="2008" name="BMC Genomics">
        <title>The genome of the versatile nitrogen fixer Azorhizobium caulinodans ORS571.</title>
        <authorList>
            <person name="Lee KB."/>
            <person name="Backer P.D."/>
            <person name="Aono T."/>
            <person name="Liu CT."/>
            <person name="Suzuki S."/>
            <person name="Suzuki T."/>
            <person name="Kaneko T."/>
            <person name="Yamada M."/>
            <person name="Tabata S."/>
            <person name="Kupfer D.M."/>
            <person name="Najar F.Z."/>
            <person name="Wiley G.B."/>
            <person name="Roe B."/>
            <person name="Binnewies T.T."/>
            <person name="Ussery D.W."/>
            <person name="D'Haeze W."/>
            <person name="Herder J.D."/>
            <person name="Gevers D."/>
            <person name="Vereecke D."/>
            <person name="Holsters M."/>
            <person name="Oyaizu H."/>
        </authorList>
    </citation>
    <scope>NUCLEOTIDE SEQUENCE [LARGE SCALE GENOMIC DNA]</scope>
    <source>
        <strain evidence="3">ATCC 43989 / DSM 5975 / JCM 20966 / LMG 6465 / NBRC 14845 / NCIMB 13405 / ORS 571</strain>
    </source>
</reference>
<name>A8IN42_AZOC5</name>
<proteinExistence type="predicted"/>
<protein>
    <submittedName>
        <fullName evidence="2">Methylthioadenosine nucleosidase</fullName>
    </submittedName>
</protein>
<dbReference type="KEGG" id="azc:AZC_3701"/>
<dbReference type="InterPro" id="IPR035994">
    <property type="entry name" value="Nucleoside_phosphorylase_sf"/>
</dbReference>
<sequence length="221" mass="23179">MDNPARHVVTIAGVKVLFVMATTFEYGPHLSARIMPLISGVGPVEAAAGTGIALARLAAKDDLPDLVFTLGSAGSRSLDHAGIYQVASVAYRDMDASPLGFEKGRTPFLDLPAVLPVEPQIPGLPAASLSTGGAIISGAAYDAIDADMVDMETYAVLRAAAQFGVPTIGLRGISDGKSELARLEDWTEYLHIIDEKLGAALDHFTEQLRAGTLTLPNRIPA</sequence>
<keyword evidence="3" id="KW-1185">Reference proteome</keyword>
<reference evidence="3" key="2">
    <citation type="submission" date="2007-04" db="EMBL/GenBank/DDBJ databases">
        <title>Complete genome sequence of the nitrogen-fixing bacterium Azorhizobium caulinodans ORS571.</title>
        <authorList>
            <person name="Lee K.B."/>
            <person name="Backer P.D."/>
            <person name="Aono T."/>
            <person name="Liu C.T."/>
            <person name="Suzuki S."/>
            <person name="Suzuki T."/>
            <person name="Kaneko T."/>
            <person name="Yamada M."/>
            <person name="Tabata S."/>
            <person name="Kupfer D.M."/>
            <person name="Najar F.Z."/>
            <person name="Wiley G.B."/>
            <person name="Roe B."/>
            <person name="Binnewies T."/>
            <person name="Ussery D."/>
            <person name="Vereecke D."/>
            <person name="Gevers D."/>
            <person name="Holsters M."/>
            <person name="Oyaizu H."/>
        </authorList>
    </citation>
    <scope>NUCLEOTIDE SEQUENCE [LARGE SCALE GENOMIC DNA]</scope>
    <source>
        <strain evidence="3">ATCC 43989 / DSM 5975 / JCM 20966 / LMG 6465 / NBRC 14845 / NCIMB 13405 / ORS 571</strain>
    </source>
</reference>
<dbReference type="RefSeq" id="WP_012172224.1">
    <property type="nucleotide sequence ID" value="NC_009937.1"/>
</dbReference>